<feature type="compositionally biased region" description="Polar residues" evidence="1">
    <location>
        <begin position="45"/>
        <end position="57"/>
    </location>
</feature>
<sequence length="192" mass="20862">MNMNCFNPHYPDGMDFRRQDPMPDMSSWYMDQGYPPCGMPPTMIQPRSESNSRQSGRTPWMPADTSMPSGSGSVRDGMGSMPDRMGSMPGETAPMNMGTAPANMGTAPANMGAAPANMETAPANMGAMPAMPGNMAQGQNNMAFCEDLDRFPIGMGYVPMQRWSQPSPLDEGFCRGTIFTELDLPFVMGRCM</sequence>
<evidence type="ECO:0000313" key="2">
    <source>
        <dbReference type="EMBL" id="EGA91929.1"/>
    </source>
</evidence>
<evidence type="ECO:0008006" key="4">
    <source>
        <dbReference type="Google" id="ProtNLM"/>
    </source>
</evidence>
<feature type="region of interest" description="Disordered" evidence="1">
    <location>
        <begin position="42"/>
        <end position="80"/>
    </location>
</feature>
<dbReference type="AlphaFoldDB" id="E7GTE8"/>
<dbReference type="Pfam" id="PF11007">
    <property type="entry name" value="CotJA"/>
    <property type="match status" value="1"/>
</dbReference>
<evidence type="ECO:0000256" key="1">
    <source>
        <dbReference type="SAM" id="MobiDB-lite"/>
    </source>
</evidence>
<reference evidence="2 3" key="1">
    <citation type="submission" date="2010-12" db="EMBL/GenBank/DDBJ databases">
        <title>The Genome Sequence of Clostridium symbiosum strain WAL-14163.</title>
        <authorList>
            <person name="Earl A."/>
            <person name="Ward D."/>
            <person name="Feldgarden M."/>
            <person name="Gevers D."/>
            <person name="Finegold S.M."/>
            <person name="Summanen P.H."/>
            <person name="Molitoris D.R."/>
            <person name="Vaisanen M.L."/>
            <person name="Daigneault M."/>
            <person name="Young S.K."/>
            <person name="Zeng Q."/>
            <person name="Gargeya S."/>
            <person name="Fitzgerald M."/>
            <person name="Haas B."/>
            <person name="Abouelleil A."/>
            <person name="Alvarado L."/>
            <person name="Arachchi H.M."/>
            <person name="Berlin A."/>
            <person name="Brown A."/>
            <person name="Chapman S.B."/>
            <person name="Chen Z."/>
            <person name="Dunbar C."/>
            <person name="Freedman E."/>
            <person name="Gearin G."/>
            <person name="Gellesch M."/>
            <person name="Goldberg J."/>
            <person name="Griggs A."/>
            <person name="Gujja S."/>
            <person name="Heilman E."/>
            <person name="Heiman D."/>
            <person name="Howarth C."/>
            <person name="Larson L."/>
            <person name="Lui A."/>
            <person name="MacDonald P.J.P."/>
            <person name="Mehta T."/>
            <person name="Montmayeur A."/>
            <person name="Murphy C."/>
            <person name="Neiman D."/>
            <person name="Pearson M."/>
            <person name="Priest M."/>
            <person name="Roberts A."/>
            <person name="Saif S."/>
            <person name="Shea T."/>
            <person name="Shenoy N."/>
            <person name="Sisk P."/>
            <person name="Stolte C."/>
            <person name="Sykes S."/>
            <person name="White J."/>
            <person name="Yandava C."/>
            <person name="Nusbaum C."/>
            <person name="Birren B."/>
        </authorList>
    </citation>
    <scope>NUCLEOTIDE SEQUENCE [LARGE SCALE GENOMIC DNA]</scope>
    <source>
        <strain evidence="2 3">WAL-14163</strain>
    </source>
</reference>
<accession>E7GTE8</accession>
<proteinExistence type="predicted"/>
<keyword evidence="3" id="KW-1185">Reference proteome</keyword>
<dbReference type="InterPro" id="IPR020256">
    <property type="entry name" value="Spore_coat_CotJA"/>
</dbReference>
<dbReference type="EMBL" id="ADLQ01000095">
    <property type="protein sequence ID" value="EGA91929.1"/>
    <property type="molecule type" value="Genomic_DNA"/>
</dbReference>
<name>E7GTE8_CLOS6</name>
<protein>
    <recommendedName>
        <fullName evidence="4">Spore coat associated protein CotJA</fullName>
    </recommendedName>
</protein>
<dbReference type="STRING" id="1512.GCA_900049235_04530"/>
<evidence type="ECO:0000313" key="3">
    <source>
        <dbReference type="Proteomes" id="UP000002970"/>
    </source>
</evidence>
<dbReference type="RefSeq" id="WP_003504450.1">
    <property type="nucleotide sequence ID" value="NZ_GL834319.1"/>
</dbReference>
<dbReference type="Proteomes" id="UP000002970">
    <property type="component" value="Unassembled WGS sequence"/>
</dbReference>
<gene>
    <name evidence="2" type="ORF">HMPREF9474_04193</name>
</gene>
<comment type="caution">
    <text evidence="2">The sequence shown here is derived from an EMBL/GenBank/DDBJ whole genome shotgun (WGS) entry which is preliminary data.</text>
</comment>
<organism evidence="2 3">
    <name type="scientific">Clostridium symbiosum (strain WAL-14163)</name>
    <dbReference type="NCBI Taxonomy" id="742740"/>
    <lineage>
        <taxon>Bacteria</taxon>
        <taxon>Bacillati</taxon>
        <taxon>Bacillota</taxon>
        <taxon>Clostridia</taxon>
        <taxon>Lachnospirales</taxon>
        <taxon>Lachnospiraceae</taxon>
        <taxon>Otoolea</taxon>
    </lineage>
</organism>
<dbReference type="eggNOG" id="ENOG5033TF7">
    <property type="taxonomic scope" value="Bacteria"/>
</dbReference>
<dbReference type="HOGENOM" id="CLU_123777_0_0_9"/>